<dbReference type="FunFam" id="3.30.300.30:FF:000008">
    <property type="entry name" value="2,3-dihydroxybenzoate-AMP ligase"/>
    <property type="match status" value="1"/>
</dbReference>
<dbReference type="InterPro" id="IPR042099">
    <property type="entry name" value="ANL_N_sf"/>
</dbReference>
<feature type="domain" description="AMP-binding enzyme C-terminal" evidence="7">
    <location>
        <begin position="424"/>
        <end position="501"/>
    </location>
</feature>
<keyword evidence="9" id="KW-1185">Reference proteome</keyword>
<reference evidence="8 9" key="1">
    <citation type="submission" date="2017-04" db="EMBL/GenBank/DDBJ databases">
        <authorList>
            <person name="Afonso C.L."/>
            <person name="Miller P.J."/>
            <person name="Scott M.A."/>
            <person name="Spackman E."/>
            <person name="Goraichik I."/>
            <person name="Dimitrov K.M."/>
            <person name="Suarez D.L."/>
            <person name="Swayne D.E."/>
        </authorList>
    </citation>
    <scope>NUCLEOTIDE SEQUENCE [LARGE SCALE GENOMIC DNA]</scope>
    <source>
        <strain evidence="8 9">B5P</strain>
    </source>
</reference>
<dbReference type="InterPro" id="IPR045851">
    <property type="entry name" value="AMP-bd_C_sf"/>
</dbReference>
<dbReference type="Proteomes" id="UP000193083">
    <property type="component" value="Unassembled WGS sequence"/>
</dbReference>
<dbReference type="AlphaFoldDB" id="A0A1X7PR25"/>
<dbReference type="SUPFAM" id="SSF56801">
    <property type="entry name" value="Acetyl-CoA synthetase-like"/>
    <property type="match status" value="1"/>
</dbReference>
<evidence type="ECO:0000256" key="2">
    <source>
        <dbReference type="ARBA" id="ARBA00022598"/>
    </source>
</evidence>
<sequence length="513" mass="55482">MRSFISQGLSRAAQINPNGIATICEDRAYSWSQVLDRVTRLAGALKAMGLAEGERVAILSMNSDRYFHLYYAIWWAGGVATPMNMRLAPAEIDFRLEDSGARIMFLDREHLALYDQLGPVKDAIEHVVVMDDDGTSGLASLEGILAEAAPAKDAGHSGDDLAMIIYTGGSTGRAKGVMLSHDNLCADAMSALQTIGYDEASVYLHAGPMSHLADGMSTFGLTLAAGTHVFLPRFTVESCLEIIQRHKVTHICLVPTMVEMLVARAEKGGFDVSSLVQIQFGSSPMPEGTLKRAVALWPDILFLHGYGMTELSPLITMLPMRWRRPDIGGERLKSCGKAVPNLEIRIVDPDGNDLPPGQVGELICRGPTVMLGYWNMPEATAKAIRNGWMHTEDAAYMDAEGFVYIVDRLKDMIISGGENIYSTEVENVISRFPGVSQVAVIGVPHPLWGEAVHAVVALAQDAPAGSEADIIAFCKSEIASYKCPKTVVIQRESLPLTSAGKIDKKALRATHAG</sequence>
<protein>
    <recommendedName>
        <fullName evidence="5">3-methylmercaptopropionyl-CoA ligase</fullName>
        <ecNumber evidence="4">6.2.1.44</ecNumber>
    </recommendedName>
</protein>
<gene>
    <name evidence="8" type="ORF">SAMN02982922_5061</name>
</gene>
<dbReference type="CDD" id="cd17631">
    <property type="entry name" value="FACL_FadD13-like"/>
    <property type="match status" value="1"/>
</dbReference>
<dbReference type="NCBIfam" id="NF004837">
    <property type="entry name" value="PRK06187.1"/>
    <property type="match status" value="1"/>
</dbReference>
<keyword evidence="2" id="KW-0436">Ligase</keyword>
<name>A0A1X7PR25_9HYPH</name>
<feature type="domain" description="AMP-dependent synthetase/ligase" evidence="6">
    <location>
        <begin position="10"/>
        <end position="374"/>
    </location>
</feature>
<dbReference type="PROSITE" id="PS00455">
    <property type="entry name" value="AMP_BINDING"/>
    <property type="match status" value="1"/>
</dbReference>
<dbReference type="EC" id="6.2.1.44" evidence="4"/>
<evidence type="ECO:0000259" key="7">
    <source>
        <dbReference type="Pfam" id="PF13193"/>
    </source>
</evidence>
<accession>A0A1X7PR25</accession>
<dbReference type="Pfam" id="PF00501">
    <property type="entry name" value="AMP-binding"/>
    <property type="match status" value="1"/>
</dbReference>
<evidence type="ECO:0000256" key="3">
    <source>
        <dbReference type="ARBA" id="ARBA00051915"/>
    </source>
</evidence>
<evidence type="ECO:0000256" key="5">
    <source>
        <dbReference type="ARBA" id="ARBA00067668"/>
    </source>
</evidence>
<evidence type="ECO:0000256" key="4">
    <source>
        <dbReference type="ARBA" id="ARBA00066616"/>
    </source>
</evidence>
<dbReference type="PANTHER" id="PTHR43767">
    <property type="entry name" value="LONG-CHAIN-FATTY-ACID--COA LIGASE"/>
    <property type="match status" value="1"/>
</dbReference>
<dbReference type="InterPro" id="IPR000873">
    <property type="entry name" value="AMP-dep_synth/lig_dom"/>
</dbReference>
<evidence type="ECO:0000259" key="6">
    <source>
        <dbReference type="Pfam" id="PF00501"/>
    </source>
</evidence>
<dbReference type="Gene3D" id="3.30.300.30">
    <property type="match status" value="1"/>
</dbReference>
<evidence type="ECO:0000256" key="1">
    <source>
        <dbReference type="ARBA" id="ARBA00006432"/>
    </source>
</evidence>
<dbReference type="Gene3D" id="3.40.50.12780">
    <property type="entry name" value="N-terminal domain of ligase-like"/>
    <property type="match status" value="1"/>
</dbReference>
<dbReference type="EMBL" id="FXBL01000004">
    <property type="protein sequence ID" value="SMH54333.1"/>
    <property type="molecule type" value="Genomic_DNA"/>
</dbReference>
<dbReference type="Pfam" id="PF13193">
    <property type="entry name" value="AMP-binding_C"/>
    <property type="match status" value="1"/>
</dbReference>
<comment type="catalytic activity">
    <reaction evidence="3">
        <text>3-(methylsulfanyl)propanoate + ATP + CoA = 3-(methylsulfanyl)propanoyl-CoA + AMP + diphosphate</text>
        <dbReference type="Rhea" id="RHEA:43052"/>
        <dbReference type="ChEBI" id="CHEBI:30616"/>
        <dbReference type="ChEBI" id="CHEBI:33019"/>
        <dbReference type="ChEBI" id="CHEBI:49016"/>
        <dbReference type="ChEBI" id="CHEBI:57287"/>
        <dbReference type="ChEBI" id="CHEBI:82815"/>
        <dbReference type="ChEBI" id="CHEBI:456215"/>
        <dbReference type="EC" id="6.2.1.44"/>
    </reaction>
    <physiologicalReaction direction="left-to-right" evidence="3">
        <dbReference type="Rhea" id="RHEA:43053"/>
    </physiologicalReaction>
</comment>
<comment type="similarity">
    <text evidence="1">Belongs to the ATP-dependent AMP-binding enzyme family.</text>
</comment>
<dbReference type="InterPro" id="IPR025110">
    <property type="entry name" value="AMP-bd_C"/>
</dbReference>
<proteinExistence type="inferred from homology"/>
<organism evidence="8 9">
    <name type="scientific">Mesorhizobium australicum</name>
    <dbReference type="NCBI Taxonomy" id="536018"/>
    <lineage>
        <taxon>Bacteria</taxon>
        <taxon>Pseudomonadati</taxon>
        <taxon>Pseudomonadota</taxon>
        <taxon>Alphaproteobacteria</taxon>
        <taxon>Hyphomicrobiales</taxon>
        <taxon>Phyllobacteriaceae</taxon>
        <taxon>Mesorhizobium</taxon>
    </lineage>
</organism>
<dbReference type="RefSeq" id="WP_176247630.1">
    <property type="nucleotide sequence ID" value="NZ_FXBL01000004.1"/>
</dbReference>
<dbReference type="InterPro" id="IPR050237">
    <property type="entry name" value="ATP-dep_AMP-bd_enzyme"/>
</dbReference>
<dbReference type="GO" id="GO:0016878">
    <property type="term" value="F:acid-thiol ligase activity"/>
    <property type="evidence" value="ECO:0007669"/>
    <property type="project" value="UniProtKB-ARBA"/>
</dbReference>
<evidence type="ECO:0000313" key="8">
    <source>
        <dbReference type="EMBL" id="SMH54333.1"/>
    </source>
</evidence>
<evidence type="ECO:0000313" key="9">
    <source>
        <dbReference type="Proteomes" id="UP000193083"/>
    </source>
</evidence>
<dbReference type="PANTHER" id="PTHR43767:SF1">
    <property type="entry name" value="NONRIBOSOMAL PEPTIDE SYNTHASE PES1 (EUROFUNG)-RELATED"/>
    <property type="match status" value="1"/>
</dbReference>
<dbReference type="InterPro" id="IPR020845">
    <property type="entry name" value="AMP-binding_CS"/>
</dbReference>